<accession>A0A9W8D0X7</accession>
<keyword evidence="6 9" id="KW-1133">Transmembrane helix</keyword>
<keyword evidence="11" id="KW-1185">Reference proteome</keyword>
<dbReference type="Pfam" id="PF01496">
    <property type="entry name" value="V_ATPase_I"/>
    <property type="match status" value="1"/>
</dbReference>
<evidence type="ECO:0000256" key="9">
    <source>
        <dbReference type="RuleBase" id="RU361189"/>
    </source>
</evidence>
<feature type="transmembrane region" description="Helical" evidence="9">
    <location>
        <begin position="612"/>
        <end position="636"/>
    </location>
</feature>
<evidence type="ECO:0000256" key="5">
    <source>
        <dbReference type="ARBA" id="ARBA00022781"/>
    </source>
</evidence>
<comment type="subcellular location">
    <subcellularLocation>
        <location evidence="1">Membrane</location>
        <topology evidence="1">Multi-pass membrane protein</topology>
    </subcellularLocation>
</comment>
<evidence type="ECO:0000256" key="7">
    <source>
        <dbReference type="ARBA" id="ARBA00023065"/>
    </source>
</evidence>
<feature type="transmembrane region" description="Helical" evidence="9">
    <location>
        <begin position="816"/>
        <end position="839"/>
    </location>
</feature>
<comment type="similarity">
    <text evidence="2 9">Belongs to the V-ATPase 116 kDa subunit family.</text>
</comment>
<dbReference type="PANTHER" id="PTHR11629:SF63">
    <property type="entry name" value="V-TYPE PROTON ATPASE SUBUNIT A"/>
    <property type="match status" value="1"/>
</dbReference>
<proteinExistence type="inferred from homology"/>
<keyword evidence="8 9" id="KW-0472">Membrane</keyword>
<dbReference type="GO" id="GO:0051117">
    <property type="term" value="F:ATPase binding"/>
    <property type="evidence" value="ECO:0007669"/>
    <property type="project" value="TreeGrafter"/>
</dbReference>
<evidence type="ECO:0000256" key="6">
    <source>
        <dbReference type="ARBA" id="ARBA00022989"/>
    </source>
</evidence>
<evidence type="ECO:0000313" key="10">
    <source>
        <dbReference type="EMBL" id="KAJ1734260.1"/>
    </source>
</evidence>
<feature type="transmembrane region" description="Helical" evidence="9">
    <location>
        <begin position="581"/>
        <end position="600"/>
    </location>
</feature>
<feature type="transmembrane region" description="Helical" evidence="9">
    <location>
        <begin position="459"/>
        <end position="484"/>
    </location>
</feature>
<feature type="transmembrane region" description="Helical" evidence="9">
    <location>
        <begin position="784"/>
        <end position="804"/>
    </location>
</feature>
<gene>
    <name evidence="10" type="primary">VPH1</name>
    <name evidence="10" type="ORF">LPJ61_001164</name>
</gene>
<evidence type="ECO:0000256" key="4">
    <source>
        <dbReference type="ARBA" id="ARBA00022692"/>
    </source>
</evidence>
<comment type="caution">
    <text evidence="10">The sequence shown here is derived from an EMBL/GenBank/DDBJ whole genome shotgun (WGS) entry which is preliminary data.</text>
</comment>
<dbReference type="AlphaFoldDB" id="A0A9W8D0X7"/>
<keyword evidence="5 9" id="KW-0375">Hydrogen ion transport</keyword>
<protein>
    <recommendedName>
        <fullName evidence="9">V-type proton ATPase subunit a</fullName>
    </recommendedName>
</protein>
<evidence type="ECO:0000256" key="8">
    <source>
        <dbReference type="ARBA" id="ARBA00023136"/>
    </source>
</evidence>
<organism evidence="10 11">
    <name type="scientific">Coemansia biformis</name>
    <dbReference type="NCBI Taxonomy" id="1286918"/>
    <lineage>
        <taxon>Eukaryota</taxon>
        <taxon>Fungi</taxon>
        <taxon>Fungi incertae sedis</taxon>
        <taxon>Zoopagomycota</taxon>
        <taxon>Kickxellomycotina</taxon>
        <taxon>Kickxellomycetes</taxon>
        <taxon>Kickxellales</taxon>
        <taxon>Kickxellaceae</taxon>
        <taxon>Coemansia</taxon>
    </lineage>
</organism>
<dbReference type="GO" id="GO:0000329">
    <property type="term" value="C:fungal-type vacuole membrane"/>
    <property type="evidence" value="ECO:0007669"/>
    <property type="project" value="TreeGrafter"/>
</dbReference>
<dbReference type="GO" id="GO:0000220">
    <property type="term" value="C:vacuolar proton-transporting V-type ATPase, V0 domain"/>
    <property type="evidence" value="ECO:0007669"/>
    <property type="project" value="InterPro"/>
</dbReference>
<keyword evidence="7 9" id="KW-0406">Ion transport</keyword>
<evidence type="ECO:0000256" key="2">
    <source>
        <dbReference type="ARBA" id="ARBA00009904"/>
    </source>
</evidence>
<keyword evidence="4 9" id="KW-0812">Transmembrane</keyword>
<evidence type="ECO:0000256" key="3">
    <source>
        <dbReference type="ARBA" id="ARBA00022448"/>
    </source>
</evidence>
<reference evidence="10" key="1">
    <citation type="submission" date="2022-07" db="EMBL/GenBank/DDBJ databases">
        <title>Phylogenomic reconstructions and comparative analyses of Kickxellomycotina fungi.</title>
        <authorList>
            <person name="Reynolds N.K."/>
            <person name="Stajich J.E."/>
            <person name="Barry K."/>
            <person name="Grigoriev I.V."/>
            <person name="Crous P."/>
            <person name="Smith M.E."/>
        </authorList>
    </citation>
    <scope>NUCLEOTIDE SEQUENCE</scope>
    <source>
        <strain evidence="10">BCRC 34381</strain>
    </source>
</reference>
<evidence type="ECO:0000313" key="11">
    <source>
        <dbReference type="Proteomes" id="UP001143981"/>
    </source>
</evidence>
<feature type="transmembrane region" description="Helical" evidence="9">
    <location>
        <begin position="505"/>
        <end position="524"/>
    </location>
</feature>
<dbReference type="InterPro" id="IPR002490">
    <property type="entry name" value="V-ATPase_116kDa_su"/>
</dbReference>
<dbReference type="GO" id="GO:0007035">
    <property type="term" value="P:vacuolar acidification"/>
    <property type="evidence" value="ECO:0007669"/>
    <property type="project" value="TreeGrafter"/>
</dbReference>
<evidence type="ECO:0000256" key="1">
    <source>
        <dbReference type="ARBA" id="ARBA00004141"/>
    </source>
</evidence>
<comment type="function">
    <text evidence="9">Essential component of the vacuolar proton pump (V-ATPase), a multimeric enzyme that catalyzes the translocation of protons across the membranes. Required for assembly and activity of the V-ATPase.</text>
</comment>
<dbReference type="Proteomes" id="UP001143981">
    <property type="component" value="Unassembled WGS sequence"/>
</dbReference>
<dbReference type="OrthoDB" id="10264220at2759"/>
<dbReference type="GO" id="GO:0046961">
    <property type="term" value="F:proton-transporting ATPase activity, rotational mechanism"/>
    <property type="evidence" value="ECO:0007669"/>
    <property type="project" value="InterPro"/>
</dbReference>
<keyword evidence="3 9" id="KW-0813">Transport</keyword>
<name>A0A9W8D0X7_9FUNG</name>
<dbReference type="PIRSF" id="PIRSF001293">
    <property type="entry name" value="ATP6V0A1"/>
    <property type="match status" value="1"/>
</dbReference>
<dbReference type="EMBL" id="JANBOI010000085">
    <property type="protein sequence ID" value="KAJ1734260.1"/>
    <property type="molecule type" value="Genomic_DNA"/>
</dbReference>
<sequence>MPSRGWGMMRGRPKTTTIFRSEVMSLVQLYIPSDVARYAVLQLGEIGLVQFRDLNVEVSAFQRSFVNDVRRFDEIERKLRYLHSQLERSGVDVYEFLDDGFAGSSRGPRDIDEMEERINAHDDRVLKLTAAFKNLQLKHLELLENKYVLEEVSSLFSEMAGRGGAPGAQGGRASVATGGAPGLDAAPLLTRTDTSSRRSIGSLDAARAGDTDFDIEAGGVGRDINVGFIAGVIQRERIATLERVLWRSLRGNMFLNYVDIEDPIRDPKSDGPVYKSAFIVFAHGASLRDRATKIAESLGATLYQVDSSAERRQEDLIDTMSRLDDLQQILENNAVARVNELTGVAEQINTWFTVVRKEKAIYHTLNLFNYDANRNCLIAEGWCATSDILAIQSALHVATENAGSNVPTVLQELRTTKEPPTFVRTNRFTDGFQNIVDAYGVPKAGEVNPGLFTCITFPFLFALMFGDLGHGALMTLSAALLCAYEKRLAWLAKSESLRMFYSGRYIVLLMGVFSMFTGLIYNDIFSRAMSFFPSGWAWPADQGGEGVTVEAARLGGVYPIGIDPAWHHASNSLLFTNSYKMKMSIVLGVIHMTLGICLQVPNALHFRKRINIVHVFVPQIIFLCSIFGYLVFAIVLKWSTDWYARDAGGELTHIGPPSLLNMLIYMFLSPGKVSDSEKMFRGQAALQGFLLLTALVCVPWMLLVKPLILRREHQKIVSEGYGRISSHVRVSTEGEGLGGAVIVAEQEEMEEDDFDFADIMINQTIHTIEFCLNSISNTASYLRLWALSLAHAQLSEVLWTMTFLPTLKMSGSLQPVAIMCGFAVWFVLTVGILIGMEGLSAFLHALRLHWVEFNNKFYDGTGVKFEPFSFKAVLDEADEQ</sequence>
<feature type="transmembrane region" description="Helical" evidence="9">
    <location>
        <begin position="684"/>
        <end position="704"/>
    </location>
</feature>
<dbReference type="InterPro" id="IPR026028">
    <property type="entry name" value="V-type_ATPase_116kDa_su_euka"/>
</dbReference>
<dbReference type="PANTHER" id="PTHR11629">
    <property type="entry name" value="VACUOLAR PROTON ATPASES"/>
    <property type="match status" value="1"/>
</dbReference>